<dbReference type="GO" id="GO:0006897">
    <property type="term" value="P:endocytosis"/>
    <property type="evidence" value="ECO:0007669"/>
    <property type="project" value="TreeGrafter"/>
</dbReference>
<evidence type="ECO:0000256" key="4">
    <source>
        <dbReference type="ARBA" id="ARBA00023175"/>
    </source>
</evidence>
<dbReference type="SMART" id="SM00242">
    <property type="entry name" value="MYSc"/>
    <property type="match status" value="1"/>
</dbReference>
<feature type="non-terminal residue" evidence="8">
    <location>
        <position position="255"/>
    </location>
</feature>
<dbReference type="Proteomes" id="UP000037510">
    <property type="component" value="Unassembled WGS sequence"/>
</dbReference>
<keyword evidence="4" id="KW-0505">Motor protein</keyword>
<dbReference type="Gene3D" id="3.40.850.10">
    <property type="entry name" value="Kinesin motor domain"/>
    <property type="match status" value="3"/>
</dbReference>
<name>A0A0L7KY97_OPEBR</name>
<evidence type="ECO:0000256" key="3">
    <source>
        <dbReference type="ARBA" id="ARBA00023123"/>
    </source>
</evidence>
<dbReference type="PANTHER" id="PTHR13140">
    <property type="entry name" value="MYOSIN"/>
    <property type="match status" value="1"/>
</dbReference>
<dbReference type="GO" id="GO:0005886">
    <property type="term" value="C:plasma membrane"/>
    <property type="evidence" value="ECO:0007669"/>
    <property type="project" value="TreeGrafter"/>
</dbReference>
<dbReference type="AlphaFoldDB" id="A0A0L7KY97"/>
<evidence type="ECO:0000256" key="6">
    <source>
        <dbReference type="PROSITE-ProRule" id="PRU00782"/>
    </source>
</evidence>
<accession>A0A0L7KY97</accession>
<dbReference type="STRING" id="104452.A0A0L7KY97"/>
<dbReference type="Pfam" id="PF00063">
    <property type="entry name" value="Myosin_head"/>
    <property type="match status" value="2"/>
</dbReference>
<dbReference type="GO" id="GO:0051015">
    <property type="term" value="F:actin filament binding"/>
    <property type="evidence" value="ECO:0007669"/>
    <property type="project" value="TreeGrafter"/>
</dbReference>
<evidence type="ECO:0000313" key="8">
    <source>
        <dbReference type="EMBL" id="KOB68041.1"/>
    </source>
</evidence>
<organism evidence="8 9">
    <name type="scientific">Operophtera brumata</name>
    <name type="common">Winter moth</name>
    <name type="synonym">Phalaena brumata</name>
    <dbReference type="NCBI Taxonomy" id="104452"/>
    <lineage>
        <taxon>Eukaryota</taxon>
        <taxon>Metazoa</taxon>
        <taxon>Ecdysozoa</taxon>
        <taxon>Arthropoda</taxon>
        <taxon>Hexapoda</taxon>
        <taxon>Insecta</taxon>
        <taxon>Pterygota</taxon>
        <taxon>Neoptera</taxon>
        <taxon>Endopterygota</taxon>
        <taxon>Lepidoptera</taxon>
        <taxon>Glossata</taxon>
        <taxon>Ditrysia</taxon>
        <taxon>Geometroidea</taxon>
        <taxon>Geometridae</taxon>
        <taxon>Larentiinae</taxon>
        <taxon>Operophtera</taxon>
    </lineage>
</organism>
<dbReference type="SUPFAM" id="SSF52540">
    <property type="entry name" value="P-loop containing nucleoside triphosphate hydrolases"/>
    <property type="match status" value="3"/>
</dbReference>
<dbReference type="EMBL" id="JTDY01004529">
    <property type="protein sequence ID" value="KOB68041.1"/>
    <property type="molecule type" value="Genomic_DNA"/>
</dbReference>
<dbReference type="InterPro" id="IPR036961">
    <property type="entry name" value="Kinesin_motor_dom_sf"/>
</dbReference>
<proteinExistence type="inferred from homology"/>
<keyword evidence="2" id="KW-0067">ATP-binding</keyword>
<dbReference type="GO" id="GO:0000146">
    <property type="term" value="F:microfilament motor activity"/>
    <property type="evidence" value="ECO:0007669"/>
    <property type="project" value="TreeGrafter"/>
</dbReference>
<dbReference type="PRINTS" id="PR00193">
    <property type="entry name" value="MYOSINHEAVY"/>
</dbReference>
<sequence length="255" mass="29141">MLLFQHNKIYTYIGEVLVSVNPYKTLDIYGPQHMAEYRGREMFEVPPHVYAVADACQRVLRQQHMSQYRGREMFEVPPHVYAVADACQRMLRQQVRPSPSTCPSTEGGRCSRSPLTCMLWLMRARGCLGNRCFDGLALSTPRRRAAATRVKNVLIQSNSILETFGNAKTTRNDNSSRFGKYMDIHFDYKGDPVGGHISNYLLEKSRVVSLQPGERNFHAFYQGDPVGGHISNYLLEKSRVVSLQPGERNFHAFYQ</sequence>
<dbReference type="GO" id="GO:0005902">
    <property type="term" value="C:microvillus"/>
    <property type="evidence" value="ECO:0007669"/>
    <property type="project" value="TreeGrafter"/>
</dbReference>
<evidence type="ECO:0000259" key="7">
    <source>
        <dbReference type="PROSITE" id="PS51456"/>
    </source>
</evidence>
<dbReference type="InterPro" id="IPR001609">
    <property type="entry name" value="Myosin_head_motor_dom-like"/>
</dbReference>
<evidence type="ECO:0000313" key="9">
    <source>
        <dbReference type="Proteomes" id="UP000037510"/>
    </source>
</evidence>
<keyword evidence="1" id="KW-0547">Nucleotide-binding</keyword>
<dbReference type="GO" id="GO:0007015">
    <property type="term" value="P:actin filament organization"/>
    <property type="evidence" value="ECO:0007669"/>
    <property type="project" value="TreeGrafter"/>
</dbReference>
<dbReference type="GO" id="GO:0016459">
    <property type="term" value="C:myosin complex"/>
    <property type="evidence" value="ECO:0007669"/>
    <property type="project" value="UniProtKB-KW"/>
</dbReference>
<protein>
    <submittedName>
        <fullName evidence="8">Putative myosin IA</fullName>
    </submittedName>
</protein>
<gene>
    <name evidence="8" type="ORF">OBRU01_15720</name>
</gene>
<dbReference type="GO" id="GO:0005524">
    <property type="term" value="F:ATP binding"/>
    <property type="evidence" value="ECO:0007669"/>
    <property type="project" value="UniProtKB-KW"/>
</dbReference>
<dbReference type="GO" id="GO:0030048">
    <property type="term" value="P:actin filament-based movement"/>
    <property type="evidence" value="ECO:0007669"/>
    <property type="project" value="TreeGrafter"/>
</dbReference>
<dbReference type="PROSITE" id="PS51456">
    <property type="entry name" value="MYOSIN_MOTOR"/>
    <property type="match status" value="1"/>
</dbReference>
<dbReference type="GO" id="GO:0005737">
    <property type="term" value="C:cytoplasm"/>
    <property type="evidence" value="ECO:0007669"/>
    <property type="project" value="TreeGrafter"/>
</dbReference>
<keyword evidence="5 6" id="KW-0009">Actin-binding</keyword>
<comment type="similarity">
    <text evidence="6">Belongs to the TRAFAC class myosin-kinesin ATPase superfamily. Myosin family.</text>
</comment>
<comment type="caution">
    <text evidence="8">The sequence shown here is derived from an EMBL/GenBank/DDBJ whole genome shotgun (WGS) entry which is preliminary data.</text>
</comment>
<keyword evidence="9" id="KW-1185">Reference proteome</keyword>
<evidence type="ECO:0000256" key="1">
    <source>
        <dbReference type="ARBA" id="ARBA00022741"/>
    </source>
</evidence>
<feature type="domain" description="Myosin motor" evidence="7">
    <location>
        <begin position="1"/>
        <end position="255"/>
    </location>
</feature>
<evidence type="ECO:0000256" key="2">
    <source>
        <dbReference type="ARBA" id="ARBA00022840"/>
    </source>
</evidence>
<evidence type="ECO:0000256" key="5">
    <source>
        <dbReference type="ARBA" id="ARBA00023203"/>
    </source>
</evidence>
<dbReference type="PANTHER" id="PTHR13140:SF713">
    <property type="entry name" value="UNCONVENTIONAL MYOSIN ID"/>
    <property type="match status" value="1"/>
</dbReference>
<comment type="caution">
    <text evidence="6">Lacks conserved residue(s) required for the propagation of feature annotation.</text>
</comment>
<dbReference type="InterPro" id="IPR027417">
    <property type="entry name" value="P-loop_NTPase"/>
</dbReference>
<keyword evidence="3 6" id="KW-0518">Myosin</keyword>
<reference evidence="8 9" key="1">
    <citation type="journal article" date="2015" name="Genome Biol. Evol.">
        <title>The genome of winter moth (Operophtera brumata) provides a genomic perspective on sexual dimorphism and phenology.</title>
        <authorList>
            <person name="Derks M.F."/>
            <person name="Smit S."/>
            <person name="Salis L."/>
            <person name="Schijlen E."/>
            <person name="Bossers A."/>
            <person name="Mateman C."/>
            <person name="Pijl A.S."/>
            <person name="de Ridder D."/>
            <person name="Groenen M.A."/>
            <person name="Visser M.E."/>
            <person name="Megens H.J."/>
        </authorList>
    </citation>
    <scope>NUCLEOTIDE SEQUENCE [LARGE SCALE GENOMIC DNA]</scope>
    <source>
        <strain evidence="8">WM2013NL</strain>
        <tissue evidence="8">Head and thorax</tissue>
    </source>
</reference>